<evidence type="ECO:0000313" key="4">
    <source>
        <dbReference type="EMBL" id="SUM56777.1"/>
    </source>
</evidence>
<accession>A0A0D6XSB4</accession>
<evidence type="ECO:0000256" key="1">
    <source>
        <dbReference type="SAM" id="Phobius"/>
    </source>
</evidence>
<dbReference type="InterPro" id="IPR052710">
    <property type="entry name" value="CAAX_protease"/>
</dbReference>
<dbReference type="OrthoDB" id="2394218at2"/>
<keyword evidence="1" id="KW-0812">Transmembrane</keyword>
<keyword evidence="4" id="KW-0645">Protease</keyword>
<feature type="transmembrane region" description="Helical" evidence="1">
    <location>
        <begin position="85"/>
        <end position="106"/>
    </location>
</feature>
<dbReference type="Proteomes" id="UP000032366">
    <property type="component" value="Unassembled WGS sequence"/>
</dbReference>
<reference evidence="3 5" key="1">
    <citation type="submission" date="2015-01" db="EMBL/GenBank/DDBJ databases">
        <authorList>
            <person name="Guo J."/>
        </authorList>
    </citation>
    <scope>NUCLEOTIDE SEQUENCE [LARGE SCALE GENOMIC DNA]</scope>
    <source>
        <strain evidence="3 5">DSM 22147</strain>
    </source>
</reference>
<evidence type="ECO:0000313" key="6">
    <source>
        <dbReference type="Proteomes" id="UP000254100"/>
    </source>
</evidence>
<dbReference type="EMBL" id="UHDT01000001">
    <property type="protein sequence ID" value="SUM56777.1"/>
    <property type="molecule type" value="Genomic_DNA"/>
</dbReference>
<feature type="domain" description="CAAX prenyl protease 2/Lysostaphin resistance protein A-like" evidence="2">
    <location>
        <begin position="132"/>
        <end position="226"/>
    </location>
</feature>
<feature type="transmembrane region" description="Helical" evidence="1">
    <location>
        <begin position="192"/>
        <end position="207"/>
    </location>
</feature>
<gene>
    <name evidence="4" type="ORF">NCTC13832_00435</name>
    <name evidence="3" type="ORF">TP70_01195</name>
</gene>
<keyword evidence="1" id="KW-1133">Transmembrane helix</keyword>
<evidence type="ECO:0000259" key="2">
    <source>
        <dbReference type="Pfam" id="PF02517"/>
    </source>
</evidence>
<dbReference type="Pfam" id="PF02517">
    <property type="entry name" value="Rce1-like"/>
    <property type="match status" value="1"/>
</dbReference>
<feature type="transmembrane region" description="Helical" evidence="1">
    <location>
        <begin position="214"/>
        <end position="233"/>
    </location>
</feature>
<feature type="transmembrane region" description="Helical" evidence="1">
    <location>
        <begin position="44"/>
        <end position="64"/>
    </location>
</feature>
<feature type="transmembrane region" description="Helical" evidence="1">
    <location>
        <begin position="12"/>
        <end position="38"/>
    </location>
</feature>
<evidence type="ECO:0000313" key="3">
    <source>
        <dbReference type="EMBL" id="KIX91714.1"/>
    </source>
</evidence>
<proteinExistence type="predicted"/>
<dbReference type="AlphaFoldDB" id="A0A0D6XSB4"/>
<dbReference type="GO" id="GO:0080120">
    <property type="term" value="P:CAAX-box protein maturation"/>
    <property type="evidence" value="ECO:0007669"/>
    <property type="project" value="UniProtKB-ARBA"/>
</dbReference>
<sequence>MHQSPQKVTWLDLCAFPIYFLIQIFLPLILVGVLLITHQSLSEGILIMFVSVITSIAVILFLILTHRRGFMIHYRHAFSDIRRHIKLILLTYIGYFVTNAAFMALMTQLPAKWQFEETGNQDALMIFFEDPKWLPLMFIGIVLLTPATEELLFRHVLIGELGKKFGIVFMSIISVVVFALLHMQVAQSPLEIVPYLLMGAMFVIVYVKSGCNIAVSIAMHVFNNFIAFIAILFQM</sequence>
<dbReference type="GO" id="GO:0006508">
    <property type="term" value="P:proteolysis"/>
    <property type="evidence" value="ECO:0007669"/>
    <property type="project" value="UniProtKB-KW"/>
</dbReference>
<dbReference type="InterPro" id="IPR003675">
    <property type="entry name" value="Rce1/LyrA-like_dom"/>
</dbReference>
<protein>
    <submittedName>
        <fullName evidence="3 4">Protease</fullName>
    </submittedName>
</protein>
<evidence type="ECO:0000313" key="5">
    <source>
        <dbReference type="Proteomes" id="UP000032366"/>
    </source>
</evidence>
<dbReference type="PANTHER" id="PTHR36435">
    <property type="entry name" value="SLR1288 PROTEIN"/>
    <property type="match status" value="1"/>
</dbReference>
<dbReference type="PANTHER" id="PTHR36435:SF1">
    <property type="entry name" value="CAAX AMINO TERMINAL PROTEASE FAMILY PROTEIN"/>
    <property type="match status" value="1"/>
</dbReference>
<reference evidence="4 6" key="2">
    <citation type="submission" date="2018-06" db="EMBL/GenBank/DDBJ databases">
        <authorList>
            <consortium name="Pathogen Informatics"/>
            <person name="Doyle S."/>
        </authorList>
    </citation>
    <scope>NUCLEOTIDE SEQUENCE [LARGE SCALE GENOMIC DNA]</scope>
    <source>
        <strain evidence="4 6">NCTC13832</strain>
    </source>
</reference>
<name>A0A0D6XSB4_9STAP</name>
<dbReference type="Proteomes" id="UP000254100">
    <property type="component" value="Unassembled WGS sequence"/>
</dbReference>
<feature type="transmembrane region" description="Helical" evidence="1">
    <location>
        <begin position="165"/>
        <end position="186"/>
    </location>
</feature>
<feature type="transmembrane region" description="Helical" evidence="1">
    <location>
        <begin position="133"/>
        <end position="153"/>
    </location>
</feature>
<keyword evidence="1" id="KW-0472">Membrane</keyword>
<dbReference type="EMBL" id="JXWY01000005">
    <property type="protein sequence ID" value="KIX91714.1"/>
    <property type="molecule type" value="Genomic_DNA"/>
</dbReference>
<organism evidence="4 6">
    <name type="scientific">Staphylococcus microti</name>
    <dbReference type="NCBI Taxonomy" id="569857"/>
    <lineage>
        <taxon>Bacteria</taxon>
        <taxon>Bacillati</taxon>
        <taxon>Bacillota</taxon>
        <taxon>Bacilli</taxon>
        <taxon>Bacillales</taxon>
        <taxon>Staphylococcaceae</taxon>
        <taxon>Staphylococcus</taxon>
    </lineage>
</organism>
<dbReference type="RefSeq" id="WP_044358727.1">
    <property type="nucleotide sequence ID" value="NZ_JXWY01000005.1"/>
</dbReference>
<dbReference type="STRING" id="569857.TP70_01195"/>
<keyword evidence="5" id="KW-1185">Reference proteome</keyword>
<keyword evidence="4" id="KW-0378">Hydrolase</keyword>
<dbReference type="GO" id="GO:0004175">
    <property type="term" value="F:endopeptidase activity"/>
    <property type="evidence" value="ECO:0007669"/>
    <property type="project" value="UniProtKB-ARBA"/>
</dbReference>